<keyword evidence="11 26" id="KW-0812">Transmembrane</keyword>
<evidence type="ECO:0000256" key="4">
    <source>
        <dbReference type="ARBA" id="ARBA00004251"/>
    </source>
</evidence>
<evidence type="ECO:0000256" key="7">
    <source>
        <dbReference type="ARBA" id="ARBA00022475"/>
    </source>
</evidence>
<dbReference type="GO" id="GO:0005912">
    <property type="term" value="C:adherens junction"/>
    <property type="evidence" value="ECO:0007669"/>
    <property type="project" value="TreeGrafter"/>
</dbReference>
<dbReference type="SUPFAM" id="SSF81301">
    <property type="entry name" value="Nucleotidyltransferase"/>
    <property type="match status" value="1"/>
</dbReference>
<keyword evidence="8" id="KW-0507">mRNA processing</keyword>
<dbReference type="FunFam" id="3.30.460.10:FF:000002">
    <property type="entry name" value="Poly(A) polymerase alpha, putative"/>
    <property type="match status" value="1"/>
</dbReference>
<dbReference type="FunFam" id="2.60.40.60:FF:000297">
    <property type="entry name" value="Cadherin 12"/>
    <property type="match status" value="1"/>
</dbReference>
<keyword evidence="10" id="KW-0165">Cleavage on pair of basic residues</keyword>
<keyword evidence="12" id="KW-0479">Metal-binding</keyword>
<evidence type="ECO:0000256" key="2">
    <source>
        <dbReference type="ARBA" id="ARBA00001946"/>
    </source>
</evidence>
<dbReference type="GO" id="GO:0006397">
    <property type="term" value="P:mRNA processing"/>
    <property type="evidence" value="ECO:0007669"/>
    <property type="project" value="UniProtKB-KW"/>
</dbReference>
<evidence type="ECO:0000256" key="28">
    <source>
        <dbReference type="SAM" id="Phobius"/>
    </source>
</evidence>
<keyword evidence="17" id="KW-0067">ATP-binding</keyword>
<keyword evidence="21 28" id="KW-0472">Membrane</keyword>
<dbReference type="GO" id="GO:0000902">
    <property type="term" value="P:cell morphogenesis"/>
    <property type="evidence" value="ECO:0007669"/>
    <property type="project" value="TreeGrafter"/>
</dbReference>
<dbReference type="Pfam" id="PF00028">
    <property type="entry name" value="Cadherin"/>
    <property type="match status" value="5"/>
</dbReference>
<dbReference type="Gene3D" id="4.10.900.10">
    <property type="entry name" value="TCF3-CBD (Catenin binding domain)"/>
    <property type="match status" value="1"/>
</dbReference>
<dbReference type="GO" id="GO:0016342">
    <property type="term" value="C:catenin complex"/>
    <property type="evidence" value="ECO:0007669"/>
    <property type="project" value="TreeGrafter"/>
</dbReference>
<dbReference type="SUPFAM" id="SSF49313">
    <property type="entry name" value="Cadherin-like"/>
    <property type="match status" value="5"/>
</dbReference>
<feature type="region of interest" description="Disordered" evidence="27">
    <location>
        <begin position="1"/>
        <end position="23"/>
    </location>
</feature>
<dbReference type="GO" id="GO:0008013">
    <property type="term" value="F:beta-catenin binding"/>
    <property type="evidence" value="ECO:0007669"/>
    <property type="project" value="TreeGrafter"/>
</dbReference>
<comment type="similarity">
    <text evidence="5">Belongs to the poly(A) polymerase family.</text>
</comment>
<reference evidence="30 31" key="1">
    <citation type="submission" date="2020-12" db="EMBL/GenBank/DDBJ databases">
        <title>De novo assembly of Tibetan sheep genome.</title>
        <authorList>
            <person name="Li X."/>
        </authorList>
    </citation>
    <scope>NUCLEOTIDE SEQUENCE [LARGE SCALE GENOMIC DNA]</scope>
    <source>
        <tissue evidence="30">Heart</tissue>
    </source>
</reference>
<dbReference type="GO" id="GO:0044331">
    <property type="term" value="P:cell-cell adhesion mediated by cadherin"/>
    <property type="evidence" value="ECO:0007669"/>
    <property type="project" value="TreeGrafter"/>
</dbReference>
<protein>
    <recommendedName>
        <fullName evidence="6">polynucleotide adenylyltransferase</fullName>
        <ecNumber evidence="6">2.7.7.19</ecNumber>
    </recommendedName>
</protein>
<comment type="function">
    <text evidence="24">Cadherins are calcium-dependent cell adhesion proteins. They preferentially interact with themselves in a homophilic manner in connecting cells; cadherins may thus contribute to the sorting of heterogeneous cell types.</text>
</comment>
<evidence type="ECO:0000256" key="8">
    <source>
        <dbReference type="ARBA" id="ARBA00022664"/>
    </source>
</evidence>
<evidence type="ECO:0000256" key="23">
    <source>
        <dbReference type="ARBA" id="ARBA00023242"/>
    </source>
</evidence>
<dbReference type="InterPro" id="IPR007012">
    <property type="entry name" value="PolA_pol_cen_dom"/>
</dbReference>
<keyword evidence="19 26" id="KW-0130">Cell adhesion</keyword>
<accession>A0A836A0H4</accession>
<evidence type="ECO:0000256" key="19">
    <source>
        <dbReference type="ARBA" id="ARBA00022889"/>
    </source>
</evidence>
<feature type="domain" description="Cadherin" evidence="29">
    <location>
        <begin position="391"/>
        <end position="499"/>
    </location>
</feature>
<dbReference type="PANTHER" id="PTHR24027:SF99">
    <property type="entry name" value="CADHERIN-9"/>
    <property type="match status" value="1"/>
</dbReference>
<keyword evidence="7" id="KW-1003">Cell membrane</keyword>
<dbReference type="GO" id="GO:0005509">
    <property type="term" value="F:calcium ion binding"/>
    <property type="evidence" value="ECO:0007669"/>
    <property type="project" value="UniProtKB-UniRule"/>
</dbReference>
<feature type="compositionally biased region" description="Low complexity" evidence="27">
    <location>
        <begin position="1"/>
        <end position="17"/>
    </location>
</feature>
<keyword evidence="9" id="KW-0808">Transferase</keyword>
<evidence type="ECO:0000256" key="11">
    <source>
        <dbReference type="ARBA" id="ARBA00022692"/>
    </source>
</evidence>
<evidence type="ECO:0000256" key="18">
    <source>
        <dbReference type="ARBA" id="ARBA00022842"/>
    </source>
</evidence>
<dbReference type="Pfam" id="PF01049">
    <property type="entry name" value="CADH_Y-type_LIR"/>
    <property type="match status" value="1"/>
</dbReference>
<evidence type="ECO:0000256" key="15">
    <source>
        <dbReference type="ARBA" id="ARBA00022741"/>
    </source>
</evidence>
<keyword evidence="20 28" id="KW-1133">Transmembrane helix</keyword>
<evidence type="ECO:0000256" key="16">
    <source>
        <dbReference type="ARBA" id="ARBA00022837"/>
    </source>
</evidence>
<dbReference type="CDD" id="cd05402">
    <property type="entry name" value="NT_PAP_TUTase"/>
    <property type="match status" value="1"/>
</dbReference>
<evidence type="ECO:0000313" key="30">
    <source>
        <dbReference type="EMBL" id="KAG5199249.1"/>
    </source>
</evidence>
<dbReference type="Proteomes" id="UP000664991">
    <property type="component" value="Unassembled WGS sequence"/>
</dbReference>
<evidence type="ECO:0000256" key="20">
    <source>
        <dbReference type="ARBA" id="ARBA00022989"/>
    </source>
</evidence>
<dbReference type="PANTHER" id="PTHR24027">
    <property type="entry name" value="CADHERIN-23"/>
    <property type="match status" value="1"/>
</dbReference>
<organism evidence="30 31">
    <name type="scientific">Ovis aries</name>
    <name type="common">Sheep</name>
    <dbReference type="NCBI Taxonomy" id="9940"/>
    <lineage>
        <taxon>Eukaryota</taxon>
        <taxon>Metazoa</taxon>
        <taxon>Chordata</taxon>
        <taxon>Craniata</taxon>
        <taxon>Vertebrata</taxon>
        <taxon>Euteleostomi</taxon>
        <taxon>Mammalia</taxon>
        <taxon>Eutheria</taxon>
        <taxon>Laurasiatheria</taxon>
        <taxon>Artiodactyla</taxon>
        <taxon>Ruminantia</taxon>
        <taxon>Pecora</taxon>
        <taxon>Bovidae</taxon>
        <taxon>Caprinae</taxon>
        <taxon>Ovis</taxon>
    </lineage>
</organism>
<keyword evidence="23" id="KW-0539">Nucleus</keyword>
<dbReference type="EC" id="2.7.7.19" evidence="6"/>
<dbReference type="GO" id="GO:0016339">
    <property type="term" value="P:calcium-dependent cell-cell adhesion via plasma membrane cell adhesion molecules"/>
    <property type="evidence" value="ECO:0007669"/>
    <property type="project" value="TreeGrafter"/>
</dbReference>
<feature type="domain" description="Cadherin" evidence="29">
    <location>
        <begin position="615"/>
        <end position="719"/>
    </location>
</feature>
<dbReference type="GO" id="GO:0034332">
    <property type="term" value="P:adherens junction organization"/>
    <property type="evidence" value="ECO:0007669"/>
    <property type="project" value="TreeGrafter"/>
</dbReference>
<comment type="cofactor">
    <cofactor evidence="1">
        <name>Mn(2+)</name>
        <dbReference type="ChEBI" id="CHEBI:29035"/>
    </cofactor>
</comment>
<dbReference type="FunFam" id="2.60.40.60:FF:000017">
    <property type="entry name" value="Cadherin 24"/>
    <property type="match status" value="1"/>
</dbReference>
<feature type="transmembrane region" description="Helical" evidence="28">
    <location>
        <begin position="846"/>
        <end position="867"/>
    </location>
</feature>
<dbReference type="GO" id="GO:0007156">
    <property type="term" value="P:homophilic cell adhesion via plasma membrane adhesion molecules"/>
    <property type="evidence" value="ECO:0007669"/>
    <property type="project" value="InterPro"/>
</dbReference>
<dbReference type="FunFam" id="2.60.40.60:FF:000014">
    <property type="entry name" value="Cadherin 8"/>
    <property type="match status" value="1"/>
</dbReference>
<dbReference type="SMART" id="SM00112">
    <property type="entry name" value="CA"/>
    <property type="match status" value="5"/>
</dbReference>
<dbReference type="CDD" id="cd11304">
    <property type="entry name" value="Cadherin_repeat"/>
    <property type="match status" value="5"/>
</dbReference>
<evidence type="ECO:0000256" key="25">
    <source>
        <dbReference type="PROSITE-ProRule" id="PRU00043"/>
    </source>
</evidence>
<dbReference type="Pfam" id="PF20750">
    <property type="entry name" value="PAP_NTPase"/>
    <property type="match status" value="1"/>
</dbReference>
<evidence type="ECO:0000256" key="5">
    <source>
        <dbReference type="ARBA" id="ARBA00010912"/>
    </source>
</evidence>
<dbReference type="AlphaFoldDB" id="A0A836A0H4"/>
<dbReference type="GO" id="GO:1990817">
    <property type="term" value="F:poly(A) RNA polymerase activity"/>
    <property type="evidence" value="ECO:0007669"/>
    <property type="project" value="UniProtKB-EC"/>
</dbReference>
<evidence type="ECO:0000256" key="24">
    <source>
        <dbReference type="ARBA" id="ARBA00037319"/>
    </source>
</evidence>
<dbReference type="InterPro" id="IPR039808">
    <property type="entry name" value="Cadherin"/>
</dbReference>
<evidence type="ECO:0000256" key="27">
    <source>
        <dbReference type="SAM" id="MobiDB-lite"/>
    </source>
</evidence>
<evidence type="ECO:0000259" key="29">
    <source>
        <dbReference type="PROSITE" id="PS50268"/>
    </source>
</evidence>
<keyword evidence="16 25" id="KW-0106">Calcium</keyword>
<evidence type="ECO:0000256" key="10">
    <source>
        <dbReference type="ARBA" id="ARBA00022685"/>
    </source>
</evidence>
<evidence type="ECO:0000256" key="1">
    <source>
        <dbReference type="ARBA" id="ARBA00001936"/>
    </source>
</evidence>
<dbReference type="Gene3D" id="3.30.460.10">
    <property type="entry name" value="Beta Polymerase, domain 2"/>
    <property type="match status" value="1"/>
</dbReference>
<name>A0A836A0H4_SHEEP</name>
<feature type="domain" description="Cadherin" evidence="29">
    <location>
        <begin position="500"/>
        <end position="614"/>
    </location>
</feature>
<evidence type="ECO:0000256" key="9">
    <source>
        <dbReference type="ARBA" id="ARBA00022679"/>
    </source>
</evidence>
<keyword evidence="14" id="KW-0677">Repeat</keyword>
<comment type="cofactor">
    <cofactor evidence="2">
        <name>Mg(2+)</name>
        <dbReference type="ChEBI" id="CHEBI:18420"/>
    </cofactor>
</comment>
<comment type="subcellular location">
    <subcellularLocation>
        <location evidence="4 26">Cell membrane</location>
        <topology evidence="4 26">Single-pass type I membrane protein</topology>
    </subcellularLocation>
    <subcellularLocation>
        <location evidence="3">Nucleus</location>
    </subcellularLocation>
</comment>
<dbReference type="PROSITE" id="PS00232">
    <property type="entry name" value="CADHERIN_1"/>
    <property type="match status" value="1"/>
</dbReference>
<dbReference type="InterPro" id="IPR048840">
    <property type="entry name" value="PolA_pol_NTPase"/>
</dbReference>
<evidence type="ECO:0000313" key="31">
    <source>
        <dbReference type="Proteomes" id="UP000664991"/>
    </source>
</evidence>
<feature type="domain" description="Cadherin" evidence="29">
    <location>
        <begin position="310"/>
        <end position="390"/>
    </location>
</feature>
<evidence type="ECO:0000256" key="22">
    <source>
        <dbReference type="ARBA" id="ARBA00023180"/>
    </source>
</evidence>
<dbReference type="EMBL" id="JAEMGP010000016">
    <property type="protein sequence ID" value="KAG5199249.1"/>
    <property type="molecule type" value="Genomic_DNA"/>
</dbReference>
<evidence type="ECO:0000256" key="17">
    <source>
        <dbReference type="ARBA" id="ARBA00022840"/>
    </source>
</evidence>
<dbReference type="Pfam" id="PF04928">
    <property type="entry name" value="PAP_central"/>
    <property type="match status" value="1"/>
</dbReference>
<keyword evidence="22" id="KW-0325">Glycoprotein</keyword>
<dbReference type="FunFam" id="2.60.40.60:FF:000435">
    <property type="entry name" value="Cadherin 9"/>
    <property type="match status" value="1"/>
</dbReference>
<proteinExistence type="inferred from homology"/>
<keyword evidence="15" id="KW-0547">Nucleotide-binding</keyword>
<dbReference type="InterPro" id="IPR020894">
    <property type="entry name" value="Cadherin_CS"/>
</dbReference>
<dbReference type="PROSITE" id="PS50268">
    <property type="entry name" value="CADHERIN_2"/>
    <property type="match status" value="5"/>
</dbReference>
<evidence type="ECO:0000256" key="14">
    <source>
        <dbReference type="ARBA" id="ARBA00022737"/>
    </source>
</evidence>
<dbReference type="GO" id="GO:0007043">
    <property type="term" value="P:cell-cell junction assembly"/>
    <property type="evidence" value="ECO:0007669"/>
    <property type="project" value="TreeGrafter"/>
</dbReference>
<dbReference type="PRINTS" id="PR00205">
    <property type="entry name" value="CADHERIN"/>
</dbReference>
<dbReference type="GO" id="GO:0016477">
    <property type="term" value="P:cell migration"/>
    <property type="evidence" value="ECO:0007669"/>
    <property type="project" value="TreeGrafter"/>
</dbReference>
<gene>
    <name evidence="30" type="ORF">JEQ12_006949</name>
</gene>
<comment type="caution">
    <text evidence="30">The sequence shown here is derived from an EMBL/GenBank/DDBJ whole genome shotgun (WGS) entry which is preliminary data.</text>
</comment>
<keyword evidence="18" id="KW-0460">Magnesium</keyword>
<dbReference type="FunFam" id="4.10.900.10:FF:000006">
    <property type="entry name" value="Cadherin-9 preproprotein"/>
    <property type="match status" value="1"/>
</dbReference>
<dbReference type="InterPro" id="IPR015919">
    <property type="entry name" value="Cadherin-like_sf"/>
</dbReference>
<evidence type="ECO:0000256" key="26">
    <source>
        <dbReference type="RuleBase" id="RU003318"/>
    </source>
</evidence>
<dbReference type="FunFam" id="2.60.40.60:FF:000012">
    <property type="entry name" value="Cadherin 24"/>
    <property type="match status" value="1"/>
</dbReference>
<evidence type="ECO:0000256" key="21">
    <source>
        <dbReference type="ARBA" id="ARBA00023136"/>
    </source>
</evidence>
<dbReference type="SUPFAM" id="SSF81631">
    <property type="entry name" value="PAP/OAS1 substrate-binding domain"/>
    <property type="match status" value="1"/>
</dbReference>
<feature type="domain" description="Cadherin" evidence="29">
    <location>
        <begin position="719"/>
        <end position="836"/>
    </location>
</feature>
<dbReference type="InterPro" id="IPR000233">
    <property type="entry name" value="Cadherin_Y-type_LIR"/>
</dbReference>
<dbReference type="GO" id="GO:0005634">
    <property type="term" value="C:nucleus"/>
    <property type="evidence" value="ECO:0007669"/>
    <property type="project" value="UniProtKB-SubCell"/>
</dbReference>
<evidence type="ECO:0000256" key="6">
    <source>
        <dbReference type="ARBA" id="ARBA00012388"/>
    </source>
</evidence>
<sequence>MPFPVTTQGSQQTQPPQKHYGITSPISLAAPKETDCLLTQKLVETLKPFGVFEEEEELQRRILILGKLNNLVKEWIREISESKNLPQSVIENVGGKIFTFGSYRLGVHTKGADIDALCVAPRHVDRSDFFTSFYDKLKLQEEVKDLRAVEEAFVPVIKLCFDGIEIDILFARLALQTIPEDLDLRDDSLLKNLDIRCIRSLNGCRVTDEILHLVPNIDNFRLTLRAIKLWAKRHNIYSNILGFLGGVSWAMLVARTCQLYPNAIASTLVHKFFLVFSKCSYNQKLHIFCPDFYLLTMRVLFLSTSLKLHTDQDKGDGNLKYILTGDGAGSLFVIDENTGDIHAAKKLDREEKSLYVLRAKAIDRKTGRQVEPESEFIIKIHDINDNEPKFTKDLYTASVPEMSGVGTSVIQVTATDADDANYGNSAKVVYSILQGQPYFSVDPESGIIKTALPDMSRENREQYQVVIQAKDMGGQMGGLSGTTTVNITLTDVNNNPPRFPQSTYQFHSPESVPLGTPLGRIKANDPDVGENAEVEYSIAEGDGADMFDVITDKDTQEGIITVKQNLDFENKMLYTLKVDASNTHPDPRFLHLGPFKDTAVVKISVEDIDEPPVFSKVFYLIEVDEDVKEGSIIGQVTAYDPDAVNNLIKYSVDRHTDMDRIFSIHSENGSIFTLKPLDRESTPWHNITVIATEINNSKQSSHIPVFIRILDINDHAPELAMYYETFVCENAKPGQLIQTVSVMDKDDPPRGHKFFFEPVPEFPLNPNFTIVDNKDNTAGIMTRKDGYSRNKMSTYLLPILIFDNDYPIQSSTGTLTIRVCACDNQGNMQSCNAEALVLSAGLSTGALIAILLCVIILLVLVVLFAALKRQRKKEPLIISKDDVRDNIVTYNDEGGGEEDTQAFDIGTLRNPEAREDSKLRRDVMPETIFQIRRTVPLWENIDVQDFIHRRLKENDSDPSAPPYDSLATYAYEGNDSIADSLSSLESLTADCNQDYDYLSDWGPRFKKLADMYGGDDSDRD</sequence>
<keyword evidence="13" id="KW-0732">Signal</keyword>
<dbReference type="Gene3D" id="2.60.40.60">
    <property type="entry name" value="Cadherins"/>
    <property type="match status" value="5"/>
</dbReference>
<dbReference type="InterPro" id="IPR027397">
    <property type="entry name" value="Catenin-bd_sf"/>
</dbReference>
<dbReference type="GO" id="GO:0045296">
    <property type="term" value="F:cadherin binding"/>
    <property type="evidence" value="ECO:0007669"/>
    <property type="project" value="TreeGrafter"/>
</dbReference>
<evidence type="ECO:0000256" key="12">
    <source>
        <dbReference type="ARBA" id="ARBA00022723"/>
    </source>
</evidence>
<dbReference type="GO" id="GO:0005524">
    <property type="term" value="F:ATP binding"/>
    <property type="evidence" value="ECO:0007669"/>
    <property type="project" value="UniProtKB-KW"/>
</dbReference>
<dbReference type="InterPro" id="IPR043519">
    <property type="entry name" value="NT_sf"/>
</dbReference>
<dbReference type="GO" id="GO:0099560">
    <property type="term" value="P:synaptic membrane adhesion"/>
    <property type="evidence" value="ECO:0007669"/>
    <property type="project" value="TreeGrafter"/>
</dbReference>
<dbReference type="InterPro" id="IPR002126">
    <property type="entry name" value="Cadherin-like_dom"/>
</dbReference>
<evidence type="ECO:0000256" key="13">
    <source>
        <dbReference type="ARBA" id="ARBA00022729"/>
    </source>
</evidence>
<evidence type="ECO:0000256" key="3">
    <source>
        <dbReference type="ARBA" id="ARBA00004123"/>
    </source>
</evidence>